<keyword evidence="10" id="KW-1185">Reference proteome</keyword>
<feature type="domain" description="O-acyltransferase WSD1-like N-terminal" evidence="6">
    <location>
        <begin position="263"/>
        <end position="422"/>
    </location>
</feature>
<evidence type="ECO:0000259" key="7">
    <source>
        <dbReference type="Pfam" id="PF06974"/>
    </source>
</evidence>
<dbReference type="EC" id="2.3.1.20" evidence="9"/>
<dbReference type="AlphaFoldDB" id="A0A2P4UEI6"/>
<evidence type="ECO:0000259" key="6">
    <source>
        <dbReference type="Pfam" id="PF03007"/>
    </source>
</evidence>
<dbReference type="Pfam" id="PF03007">
    <property type="entry name" value="WS_DGAT_cat"/>
    <property type="match status" value="1"/>
</dbReference>
<feature type="domain" description="Inositolphosphotransferase Aur1/Ipt1" evidence="8">
    <location>
        <begin position="66"/>
        <end position="246"/>
    </location>
</feature>
<evidence type="ECO:0000313" key="9">
    <source>
        <dbReference type="EMBL" id="POM23477.1"/>
    </source>
</evidence>
<dbReference type="InterPro" id="IPR052185">
    <property type="entry name" value="IPC_Synthase-Related"/>
</dbReference>
<gene>
    <name evidence="9" type="ORF">BTM25_46310</name>
</gene>
<dbReference type="PANTHER" id="PTHR31310:SF7">
    <property type="entry name" value="PA-PHOSPHATASE RELATED-FAMILY PROTEIN DDB_G0268928"/>
    <property type="match status" value="1"/>
</dbReference>
<feature type="transmembrane region" description="Helical" evidence="5">
    <location>
        <begin position="31"/>
        <end position="51"/>
    </location>
</feature>
<comment type="caution">
    <text evidence="9">The sequence shown here is derived from an EMBL/GenBank/DDBJ whole genome shotgun (WGS) entry which is preliminary data.</text>
</comment>
<dbReference type="Pfam" id="PF14378">
    <property type="entry name" value="PAP2_3"/>
    <property type="match status" value="1"/>
</dbReference>
<evidence type="ECO:0000256" key="5">
    <source>
        <dbReference type="SAM" id="Phobius"/>
    </source>
</evidence>
<organism evidence="9 10">
    <name type="scientific">Actinomadura rubteroloni</name>
    <dbReference type="NCBI Taxonomy" id="1926885"/>
    <lineage>
        <taxon>Bacteria</taxon>
        <taxon>Bacillati</taxon>
        <taxon>Actinomycetota</taxon>
        <taxon>Actinomycetes</taxon>
        <taxon>Streptosporangiales</taxon>
        <taxon>Thermomonosporaceae</taxon>
        <taxon>Actinomadura</taxon>
    </lineage>
</organism>
<proteinExistence type="predicted"/>
<name>A0A2P4UEI6_9ACTN</name>
<keyword evidence="3 5" id="KW-1133">Transmembrane helix</keyword>
<reference evidence="9 10" key="1">
    <citation type="journal article" date="2017" name="Chemistry">
        <title>Isolation, Biosynthesis and Chemical Modifications of Rubterolones A-F: Rare Tropolone Alkaloids from Actinomadura sp. 5-2.</title>
        <authorList>
            <person name="Guo H."/>
            <person name="Benndorf R."/>
            <person name="Leichnitz D."/>
            <person name="Klassen J.L."/>
            <person name="Vollmers J."/>
            <person name="Gorls H."/>
            <person name="Steinacker M."/>
            <person name="Weigel C."/>
            <person name="Dahse H.M."/>
            <person name="Kaster A.K."/>
            <person name="de Beer Z.W."/>
            <person name="Poulsen M."/>
            <person name="Beemelmanns C."/>
        </authorList>
    </citation>
    <scope>NUCLEOTIDE SEQUENCE [LARGE SCALE GENOMIC DNA]</scope>
    <source>
        <strain evidence="9 10">5-2</strain>
    </source>
</reference>
<dbReference type="InterPro" id="IPR004255">
    <property type="entry name" value="O-acyltransferase_WSD1_N"/>
</dbReference>
<protein>
    <submittedName>
        <fullName evidence="9">Putative diacylglycerol O-acyltransferase</fullName>
        <ecNumber evidence="9">2.3.1.20</ecNumber>
    </submittedName>
</protein>
<evidence type="ECO:0000256" key="4">
    <source>
        <dbReference type="ARBA" id="ARBA00023136"/>
    </source>
</evidence>
<sequence>MGTLRDVGTQDVVTAPDPVLPGSRPAVGARAWREVLLGLAVFGLYALVVLLPEGARRRTARAHAETLFGWERSLHLDVERTLNGWLADQSVLRVLANYEYAVTYIASAIGLLAWLYVKHPDKYRTARNSFVLLNLLGLACFTLYPLMPPRLTPDLGFIDTVRLGRTWGSWGSPLVENADQLAAMPSLHMAWTLWVGVELARISALRSIQLLNAVHVLVTLYVILATANHYVLDAVAAVPLVAVAVYAGRRTERVAARPERVAATDAFFLAVETPRAPQHVGGVMVLDTSAAEVRRSDIVGLIVERLDRVPRFRQRLAAPSRLRRPVWTDHPAIDWDWHVVEREADGVDGLRAIVAALEGEVLPRDRPLWRMVLVRGVAPGRTAVVFLMHHVVADGIGVVAQALLLMDAPPAAPPAGAPRRPGLLRRAAATAVGFAQLAADAPPRTRLPVAGTAGRRFGTATLPLALLRDVARRHGTRVTDVVLSAVAGAVHRVGPDTAPDTVARFAVPLMMRSPDSGAEGNHTTAVMVDLPIGALPEHERLARVARRCRAQRTGTRAQAAWFVMRDVARLMPAPLHRRFARAVYGPRFLQGVVSNMPGPVTRPRFAGAPLDEVYPVIPLVPGAPLAVGALSIAGELCVSVSADPALADDADALLTAFRAVIAELDGGPVA</sequence>
<accession>A0A2P4UEI6</accession>
<dbReference type="Proteomes" id="UP000242367">
    <property type="component" value="Unassembled WGS sequence"/>
</dbReference>
<dbReference type="InterPro" id="IPR026841">
    <property type="entry name" value="Aur1/Ipt1"/>
</dbReference>
<evidence type="ECO:0000259" key="8">
    <source>
        <dbReference type="Pfam" id="PF14378"/>
    </source>
</evidence>
<evidence type="ECO:0000256" key="1">
    <source>
        <dbReference type="ARBA" id="ARBA00004141"/>
    </source>
</evidence>
<comment type="subcellular location">
    <subcellularLocation>
        <location evidence="1">Membrane</location>
        <topology evidence="1">Multi-pass membrane protein</topology>
    </subcellularLocation>
</comment>
<evidence type="ECO:0000256" key="2">
    <source>
        <dbReference type="ARBA" id="ARBA00022692"/>
    </source>
</evidence>
<dbReference type="EMBL" id="MTBP01000003">
    <property type="protein sequence ID" value="POM23477.1"/>
    <property type="molecule type" value="Genomic_DNA"/>
</dbReference>
<dbReference type="InterPro" id="IPR023213">
    <property type="entry name" value="CAT-like_dom_sf"/>
</dbReference>
<dbReference type="PANTHER" id="PTHR31310">
    <property type="match status" value="1"/>
</dbReference>
<keyword evidence="4 5" id="KW-0472">Membrane</keyword>
<dbReference type="SUPFAM" id="SSF52777">
    <property type="entry name" value="CoA-dependent acyltransferases"/>
    <property type="match status" value="2"/>
</dbReference>
<dbReference type="GO" id="GO:0004144">
    <property type="term" value="F:diacylglycerol O-acyltransferase activity"/>
    <property type="evidence" value="ECO:0007669"/>
    <property type="project" value="UniProtKB-EC"/>
</dbReference>
<evidence type="ECO:0000313" key="10">
    <source>
        <dbReference type="Proteomes" id="UP000242367"/>
    </source>
</evidence>
<keyword evidence="9" id="KW-0808">Transferase</keyword>
<dbReference type="CDD" id="cd03386">
    <property type="entry name" value="PAP2_Aur1_like"/>
    <property type="match status" value="1"/>
</dbReference>
<keyword evidence="9" id="KW-0012">Acyltransferase</keyword>
<dbReference type="GO" id="GO:0045017">
    <property type="term" value="P:glycerolipid biosynthetic process"/>
    <property type="evidence" value="ECO:0007669"/>
    <property type="project" value="InterPro"/>
</dbReference>
<keyword evidence="2 5" id="KW-0812">Transmembrane</keyword>
<feature type="transmembrane region" description="Helical" evidence="5">
    <location>
        <begin position="100"/>
        <end position="117"/>
    </location>
</feature>
<evidence type="ECO:0000256" key="3">
    <source>
        <dbReference type="ARBA" id="ARBA00022989"/>
    </source>
</evidence>
<dbReference type="Gene3D" id="3.30.559.10">
    <property type="entry name" value="Chloramphenicol acetyltransferase-like domain"/>
    <property type="match status" value="1"/>
</dbReference>
<feature type="transmembrane region" description="Helical" evidence="5">
    <location>
        <begin position="129"/>
        <end position="147"/>
    </location>
</feature>
<dbReference type="InterPro" id="IPR009721">
    <property type="entry name" value="O-acyltransferase_WSD1_C"/>
</dbReference>
<dbReference type="Pfam" id="PF06974">
    <property type="entry name" value="WS_DGAT_C"/>
    <property type="match status" value="1"/>
</dbReference>
<dbReference type="Gene3D" id="3.30.559.30">
    <property type="entry name" value="Nonribosomal peptide synthetase, condensation domain"/>
    <property type="match status" value="1"/>
</dbReference>
<dbReference type="GO" id="GO:0016020">
    <property type="term" value="C:membrane"/>
    <property type="evidence" value="ECO:0007669"/>
    <property type="project" value="UniProtKB-SubCell"/>
</dbReference>
<feature type="domain" description="O-acyltransferase WSD1 C-terminal" evidence="7">
    <location>
        <begin position="520"/>
        <end position="664"/>
    </location>
</feature>